<evidence type="ECO:0000256" key="1">
    <source>
        <dbReference type="SAM" id="MobiDB-lite"/>
    </source>
</evidence>
<gene>
    <name evidence="2" type="ORF">SAMN05192584_104195</name>
</gene>
<dbReference type="RefSeq" id="WP_342746215.1">
    <property type="nucleotide sequence ID" value="NZ_FOSG01000004.1"/>
</dbReference>
<dbReference type="Proteomes" id="UP000198928">
    <property type="component" value="Unassembled WGS sequence"/>
</dbReference>
<organism evidence="2 3">
    <name type="scientific">Streptomyces pini</name>
    <dbReference type="NCBI Taxonomy" id="1520580"/>
    <lineage>
        <taxon>Bacteria</taxon>
        <taxon>Bacillati</taxon>
        <taxon>Actinomycetota</taxon>
        <taxon>Actinomycetes</taxon>
        <taxon>Kitasatosporales</taxon>
        <taxon>Streptomycetaceae</taxon>
        <taxon>Streptomyces</taxon>
    </lineage>
</organism>
<dbReference type="AlphaFoldDB" id="A0A1I3XIV8"/>
<reference evidence="3" key="1">
    <citation type="submission" date="2016-10" db="EMBL/GenBank/DDBJ databases">
        <authorList>
            <person name="Varghese N."/>
            <person name="Submissions S."/>
        </authorList>
    </citation>
    <scope>NUCLEOTIDE SEQUENCE [LARGE SCALE GENOMIC DNA]</scope>
    <source>
        <strain evidence="3">PL19</strain>
    </source>
</reference>
<feature type="region of interest" description="Disordered" evidence="1">
    <location>
        <begin position="1"/>
        <end position="20"/>
    </location>
</feature>
<evidence type="ECO:0000313" key="2">
    <source>
        <dbReference type="EMBL" id="SFK19428.1"/>
    </source>
</evidence>
<accession>A0A1I3XIV8</accession>
<keyword evidence="3" id="KW-1185">Reference proteome</keyword>
<protein>
    <submittedName>
        <fullName evidence="2">Uncharacterized protein</fullName>
    </submittedName>
</protein>
<proteinExistence type="predicted"/>
<name>A0A1I3XIV8_9ACTN</name>
<sequence>MERDDPATRRARPQDAAAAAEVRELTAEDWSDWRELRLAALAPGTARVLLPARGLAG</sequence>
<dbReference type="EMBL" id="FOSG01000004">
    <property type="protein sequence ID" value="SFK19428.1"/>
    <property type="molecule type" value="Genomic_DNA"/>
</dbReference>
<evidence type="ECO:0000313" key="3">
    <source>
        <dbReference type="Proteomes" id="UP000198928"/>
    </source>
</evidence>